<name>A0A0R2E0I5_9LACO</name>
<evidence type="ECO:0008006" key="3">
    <source>
        <dbReference type="Google" id="ProtNLM"/>
    </source>
</evidence>
<comment type="caution">
    <text evidence="1">The sequence shown here is derived from an EMBL/GenBank/DDBJ whole genome shotgun (WGS) entry which is preliminary data.</text>
</comment>
<dbReference type="eggNOG" id="ENOG5033B6J">
    <property type="taxonomic scope" value="Bacteria"/>
</dbReference>
<dbReference type="PATRIC" id="fig|1423806.3.peg.1145"/>
<dbReference type="InterPro" id="IPR019644">
    <property type="entry name" value="DUF2508"/>
</dbReference>
<dbReference type="Pfam" id="PF10704">
    <property type="entry name" value="DUF2508"/>
    <property type="match status" value="1"/>
</dbReference>
<evidence type="ECO:0000313" key="1">
    <source>
        <dbReference type="EMBL" id="KRN05940.1"/>
    </source>
</evidence>
<dbReference type="EMBL" id="AYZF01000013">
    <property type="protein sequence ID" value="KRN05940.1"/>
    <property type="molecule type" value="Genomic_DNA"/>
</dbReference>
<reference evidence="1 2" key="1">
    <citation type="journal article" date="2015" name="Genome Announc.">
        <title>Expanding the biotechnology potential of lactobacilli through comparative genomics of 213 strains and associated genera.</title>
        <authorList>
            <person name="Sun Z."/>
            <person name="Harris H.M."/>
            <person name="McCann A."/>
            <person name="Guo C."/>
            <person name="Argimon S."/>
            <person name="Zhang W."/>
            <person name="Yang X."/>
            <person name="Jeffery I.B."/>
            <person name="Cooney J.C."/>
            <person name="Kagawa T.F."/>
            <person name="Liu W."/>
            <person name="Song Y."/>
            <person name="Salvetti E."/>
            <person name="Wrobel A."/>
            <person name="Rasinkangas P."/>
            <person name="Parkhill J."/>
            <person name="Rea M.C."/>
            <person name="O'Sullivan O."/>
            <person name="Ritari J."/>
            <person name="Douillard F.P."/>
            <person name="Paul Ross R."/>
            <person name="Yang R."/>
            <person name="Briner A.E."/>
            <person name="Felis G.E."/>
            <person name="de Vos W.M."/>
            <person name="Barrangou R."/>
            <person name="Klaenhammer T.R."/>
            <person name="Caufield P.W."/>
            <person name="Cui Y."/>
            <person name="Zhang H."/>
            <person name="O'Toole P.W."/>
        </authorList>
    </citation>
    <scope>NUCLEOTIDE SEQUENCE [LARGE SCALE GENOMIC DNA]</scope>
    <source>
        <strain evidence="1 2">DSM 21376</strain>
    </source>
</reference>
<accession>A0A0R2E0I5</accession>
<dbReference type="AlphaFoldDB" id="A0A0R2E0I5"/>
<proteinExistence type="predicted"/>
<protein>
    <recommendedName>
        <fullName evidence="3">DUF2508 family protein</fullName>
    </recommendedName>
</protein>
<gene>
    <name evidence="1" type="ORF">FD15_GL001124</name>
</gene>
<dbReference type="Proteomes" id="UP000050961">
    <property type="component" value="Unassembled WGS sequence"/>
</dbReference>
<evidence type="ECO:0000313" key="2">
    <source>
        <dbReference type="Proteomes" id="UP000050961"/>
    </source>
</evidence>
<dbReference type="STRING" id="1423806.FD15_GL001124"/>
<keyword evidence="2" id="KW-1185">Reference proteome</keyword>
<sequence length="94" mass="10948">MKVGRKFNNEKGLTVLFGRKKKKLRAIYDELLLETIDRAAADWENAKQTQQAVREVDDELIAQTELAGAKYEFLYLEARRRKVRGHVQASIIER</sequence>
<organism evidence="1 2">
    <name type="scientific">Liquorilactobacillus sucicola DSM 21376 = JCM 15457</name>
    <dbReference type="NCBI Taxonomy" id="1423806"/>
    <lineage>
        <taxon>Bacteria</taxon>
        <taxon>Bacillati</taxon>
        <taxon>Bacillota</taxon>
        <taxon>Bacilli</taxon>
        <taxon>Lactobacillales</taxon>
        <taxon>Lactobacillaceae</taxon>
        <taxon>Liquorilactobacillus</taxon>
    </lineage>
</organism>